<comment type="similarity">
    <text evidence="4 10">Belongs to the LigB/MhpB extradiol dioxygenase family.</text>
</comment>
<comment type="catalytic activity">
    <reaction evidence="1 10">
        <text>(2E)-3-(2,3-dihydroxyphenyl)prop-2-enoate + O2 = (2Z,4E,7E)-2-hydroxy-6-oxonona-2,4,7-trienedioate + H(+)</text>
        <dbReference type="Rhea" id="RHEA:25054"/>
        <dbReference type="ChEBI" id="CHEBI:15378"/>
        <dbReference type="ChEBI" id="CHEBI:15379"/>
        <dbReference type="ChEBI" id="CHEBI:58642"/>
        <dbReference type="ChEBI" id="CHEBI:66888"/>
        <dbReference type="EC" id="1.13.11.16"/>
    </reaction>
</comment>
<dbReference type="GO" id="GO:0047070">
    <property type="term" value="F:3-carboxyethylcatechol 2,3-dioxygenase activity"/>
    <property type="evidence" value="ECO:0007669"/>
    <property type="project" value="UniProtKB-EC"/>
</dbReference>
<evidence type="ECO:0000256" key="7">
    <source>
        <dbReference type="ARBA" id="ARBA00022964"/>
    </source>
</evidence>
<evidence type="ECO:0000313" key="13">
    <source>
        <dbReference type="Proteomes" id="UP001597417"/>
    </source>
</evidence>
<evidence type="ECO:0000259" key="11">
    <source>
        <dbReference type="Pfam" id="PF02900"/>
    </source>
</evidence>
<evidence type="ECO:0000256" key="6">
    <source>
        <dbReference type="ARBA" id="ARBA00022797"/>
    </source>
</evidence>
<feature type="active site" description="Proton acceptor" evidence="10">
    <location>
        <position position="180"/>
    </location>
</feature>
<evidence type="ECO:0000256" key="8">
    <source>
        <dbReference type="ARBA" id="ARBA00023002"/>
    </source>
</evidence>
<dbReference type="InterPro" id="IPR004183">
    <property type="entry name" value="Xdiol_dOase_suB"/>
</dbReference>
<gene>
    <name evidence="10" type="primary">mhpB</name>
    <name evidence="12" type="ORF">ACFSXZ_09160</name>
</gene>
<dbReference type="EMBL" id="JBHUKR010000006">
    <property type="protein sequence ID" value="MFD2416500.1"/>
    <property type="molecule type" value="Genomic_DNA"/>
</dbReference>
<evidence type="ECO:0000256" key="5">
    <source>
        <dbReference type="ARBA" id="ARBA00011881"/>
    </source>
</evidence>
<keyword evidence="13" id="KW-1185">Reference proteome</keyword>
<dbReference type="Gene3D" id="3.40.830.10">
    <property type="entry name" value="LigB-like"/>
    <property type="match status" value="1"/>
</dbReference>
<reference evidence="13" key="1">
    <citation type="journal article" date="2019" name="Int. J. Syst. Evol. Microbiol.">
        <title>The Global Catalogue of Microorganisms (GCM) 10K type strain sequencing project: providing services to taxonomists for standard genome sequencing and annotation.</title>
        <authorList>
            <consortium name="The Broad Institute Genomics Platform"/>
            <consortium name="The Broad Institute Genome Sequencing Center for Infectious Disease"/>
            <person name="Wu L."/>
            <person name="Ma J."/>
        </authorList>
    </citation>
    <scope>NUCLEOTIDE SEQUENCE [LARGE SCALE GENOMIC DNA]</scope>
    <source>
        <strain evidence="13">CGMCC 4.7645</strain>
    </source>
</reference>
<evidence type="ECO:0000256" key="10">
    <source>
        <dbReference type="HAMAP-Rule" id="MF_01653"/>
    </source>
</evidence>
<comment type="pathway">
    <text evidence="3 10">Aromatic compound metabolism; 3-phenylpropanoate degradation.</text>
</comment>
<dbReference type="Proteomes" id="UP001597417">
    <property type="component" value="Unassembled WGS sequence"/>
</dbReference>
<keyword evidence="6 10" id="KW-0058">Aromatic hydrocarbons catabolism</keyword>
<dbReference type="InterPro" id="IPR023789">
    <property type="entry name" value="DHPP/DHXA_dioxygenase"/>
</dbReference>
<dbReference type="Pfam" id="PF02900">
    <property type="entry name" value="LigB"/>
    <property type="match status" value="1"/>
</dbReference>
<dbReference type="NCBIfam" id="NF009910">
    <property type="entry name" value="PRK13370.1-4"/>
    <property type="match status" value="1"/>
</dbReference>
<evidence type="ECO:0000256" key="4">
    <source>
        <dbReference type="ARBA" id="ARBA00007030"/>
    </source>
</evidence>
<name>A0ABW5FQS9_9PSEU</name>
<feature type="domain" description="Extradiol ring-cleavage dioxygenase class III enzyme subunit B" evidence="11">
    <location>
        <begin position="7"/>
        <end position="306"/>
    </location>
</feature>
<comment type="catalytic activity">
    <reaction evidence="2 10">
        <text>3-(2,3-dihydroxyphenyl)propanoate + O2 = (2Z,4E)-2-hydroxy-6-oxonona-2,4-dienedioate + H(+)</text>
        <dbReference type="Rhea" id="RHEA:23840"/>
        <dbReference type="ChEBI" id="CHEBI:15378"/>
        <dbReference type="ChEBI" id="CHEBI:15379"/>
        <dbReference type="ChEBI" id="CHEBI:46951"/>
        <dbReference type="ChEBI" id="CHEBI:66887"/>
        <dbReference type="EC" id="1.13.11.16"/>
    </reaction>
</comment>
<evidence type="ECO:0000256" key="3">
    <source>
        <dbReference type="ARBA" id="ARBA00005207"/>
    </source>
</evidence>
<dbReference type="EC" id="1.13.11.16" evidence="10"/>
<dbReference type="RefSeq" id="WP_378263336.1">
    <property type="nucleotide sequence ID" value="NZ_JBHUKR010000006.1"/>
</dbReference>
<accession>A0ABW5FQS9</accession>
<keyword evidence="7 10" id="KW-0223">Dioxygenase</keyword>
<organism evidence="12 13">
    <name type="scientific">Amycolatopsis pigmentata</name>
    <dbReference type="NCBI Taxonomy" id="450801"/>
    <lineage>
        <taxon>Bacteria</taxon>
        <taxon>Bacillati</taxon>
        <taxon>Actinomycetota</taxon>
        <taxon>Actinomycetes</taxon>
        <taxon>Pseudonocardiales</taxon>
        <taxon>Pseudonocardiaceae</taxon>
        <taxon>Amycolatopsis</taxon>
    </lineage>
</organism>
<protein>
    <recommendedName>
        <fullName evidence="10">2,3-dihydroxyphenylpropionate/2,3-dihydroxicinnamic acid 1,2-dioxygenase</fullName>
        <ecNumber evidence="10">1.13.11.16</ecNumber>
    </recommendedName>
    <alternativeName>
        <fullName evidence="10">3-carboxyethylcatechol 2,3-dioxygenase</fullName>
    </alternativeName>
</protein>
<dbReference type="HAMAP" id="MF_01653">
    <property type="entry name" value="MhpB"/>
    <property type="match status" value="1"/>
</dbReference>
<proteinExistence type="inferred from homology"/>
<evidence type="ECO:0000256" key="2">
    <source>
        <dbReference type="ARBA" id="ARBA00001843"/>
    </source>
</evidence>
<evidence type="ECO:0000313" key="12">
    <source>
        <dbReference type="EMBL" id="MFD2416500.1"/>
    </source>
</evidence>
<comment type="subunit">
    <text evidence="5 10">Homotetramer.</text>
</comment>
<evidence type="ECO:0000256" key="9">
    <source>
        <dbReference type="ARBA" id="ARBA00023004"/>
    </source>
</evidence>
<feature type="active site" description="Proton donor" evidence="10">
    <location>
        <position position="116"/>
    </location>
</feature>
<keyword evidence="8 10" id="KW-0560">Oxidoreductase</keyword>
<dbReference type="SUPFAM" id="SSF53213">
    <property type="entry name" value="LigB-like"/>
    <property type="match status" value="1"/>
</dbReference>
<keyword evidence="9 10" id="KW-0408">Iron</keyword>
<comment type="cofactor">
    <cofactor evidence="10">
        <name>Fe(2+)</name>
        <dbReference type="ChEBI" id="CHEBI:29033"/>
    </cofactor>
</comment>
<comment type="function">
    <text evidence="10">Catalyzes the non-heme iron(II)-dependent oxidative cleavage of 2,3-dihydroxyphenylpropionic acid and 2,3-dihydroxicinnamic acid into 2-hydroxy-6-ketononadienedioate and 2-hydroxy-6-ketononatrienedioate, respectively.</text>
</comment>
<evidence type="ECO:0000256" key="1">
    <source>
        <dbReference type="ARBA" id="ARBA00001748"/>
    </source>
</evidence>
<sequence length="324" mass="34695">MTGVALVCASHSPLMEFTEPAAGQREAVEAAFAGARAFIAGFDPELVVLFGPDHYNGFFYDMMPSFCVGMAATSIGDYNSSAGELSVDREAAGRLLQIVLDADVDIAMSEQMYVDHGFAQPLDLLFGGLGRVPVVPVFINGLAEPLGHVRRVRRLGEAIGRAALSLDRRVLFLGSGGLSHDPPAPRLETAPPEVKARIISEGRRLTPAQRAEREMRAIQAGRDLAAGTATIQPLNPAWDKLVLETLAAGDFDTIDSWRTEWFVAEAGHSSHEVRTWIAAYAALAAAGPYEVTSSFYAPIPEWIAGFAVTQARPSGSADRGRPTC</sequence>
<comment type="caution">
    <text evidence="12">The sequence shown here is derived from an EMBL/GenBank/DDBJ whole genome shotgun (WGS) entry which is preliminary data.</text>
</comment>